<dbReference type="InterPro" id="IPR017856">
    <property type="entry name" value="Integrase-like_N"/>
</dbReference>
<evidence type="ECO:0000256" key="5">
    <source>
        <dbReference type="ARBA" id="ARBA00022759"/>
    </source>
</evidence>
<dbReference type="SUPFAM" id="SSF53098">
    <property type="entry name" value="Ribonuclease H-like"/>
    <property type="match status" value="1"/>
</dbReference>
<keyword evidence="8" id="KW-0862">Zinc</keyword>
<keyword evidence="8" id="KW-0863">Zinc-finger</keyword>
<accession>A0A7K7GA76</accession>
<evidence type="ECO:0000256" key="6">
    <source>
        <dbReference type="ARBA" id="ARBA00022801"/>
    </source>
</evidence>
<keyword evidence="3" id="KW-0540">Nuclease</keyword>
<keyword evidence="5" id="KW-0255">Endonuclease</keyword>
<evidence type="ECO:0000313" key="11">
    <source>
        <dbReference type="EMBL" id="NWY66477.1"/>
    </source>
</evidence>
<evidence type="ECO:0000256" key="3">
    <source>
        <dbReference type="ARBA" id="ARBA00022722"/>
    </source>
</evidence>
<keyword evidence="12" id="KW-1185">Reference proteome</keyword>
<feature type="domain" description="RNase H type-1" evidence="10">
    <location>
        <begin position="11"/>
        <end position="142"/>
    </location>
</feature>
<keyword evidence="4" id="KW-0479">Metal-binding</keyword>
<evidence type="ECO:0000256" key="2">
    <source>
        <dbReference type="ARBA" id="ARBA00022695"/>
    </source>
</evidence>
<dbReference type="PANTHER" id="PTHR41694:SF3">
    <property type="entry name" value="RNA-DIRECTED DNA POLYMERASE-RELATED"/>
    <property type="match status" value="1"/>
</dbReference>
<dbReference type="Pfam" id="PF02022">
    <property type="entry name" value="Integrase_Zn"/>
    <property type="match status" value="1"/>
</dbReference>
<comment type="caution">
    <text evidence="11">The sequence shown here is derived from an EMBL/GenBank/DDBJ whole genome shotgun (WGS) entry which is preliminary data.</text>
</comment>
<dbReference type="InterPro" id="IPR002156">
    <property type="entry name" value="RNaseH_domain"/>
</dbReference>
<protein>
    <submittedName>
        <fullName evidence="11">POL1 protein</fullName>
    </submittedName>
</protein>
<dbReference type="GO" id="GO:0008270">
    <property type="term" value="F:zinc ion binding"/>
    <property type="evidence" value="ECO:0007669"/>
    <property type="project" value="UniProtKB-KW"/>
</dbReference>
<keyword evidence="2" id="KW-0548">Nucleotidyltransferase</keyword>
<dbReference type="InterPro" id="IPR036397">
    <property type="entry name" value="RNaseH_sf"/>
</dbReference>
<dbReference type="Proteomes" id="UP000529965">
    <property type="component" value="Unassembled WGS sequence"/>
</dbReference>
<name>A0A7K7GA76_ERIRU</name>
<reference evidence="11 12" key="1">
    <citation type="submission" date="2019-09" db="EMBL/GenBank/DDBJ databases">
        <title>Bird 10,000 Genomes (B10K) Project - Family phase.</title>
        <authorList>
            <person name="Zhang G."/>
        </authorList>
    </citation>
    <scope>NUCLEOTIDE SEQUENCE [LARGE SCALE GENOMIC DNA]</scope>
    <source>
        <strain evidence="11">OUT-0015</strain>
        <tissue evidence="11">Blood</tissue>
    </source>
</reference>
<proteinExistence type="predicted"/>
<dbReference type="EMBL" id="VZSK01000465">
    <property type="protein sequence ID" value="NWY66477.1"/>
    <property type="molecule type" value="Genomic_DNA"/>
</dbReference>
<keyword evidence="6" id="KW-0378">Hydrolase</keyword>
<dbReference type="PROSITE" id="PS50876">
    <property type="entry name" value="ZF_INTEGRASE"/>
    <property type="match status" value="1"/>
</dbReference>
<dbReference type="PANTHER" id="PTHR41694">
    <property type="entry name" value="ENDOGENOUS RETROVIRUS GROUP K MEMBER POL PROTEIN"/>
    <property type="match status" value="1"/>
</dbReference>
<evidence type="ECO:0000313" key="12">
    <source>
        <dbReference type="Proteomes" id="UP000529965"/>
    </source>
</evidence>
<gene>
    <name evidence="11" type="primary">Pol_1</name>
    <name evidence="11" type="ORF">ERIRUB_R14692</name>
</gene>
<dbReference type="GO" id="GO:0004523">
    <property type="term" value="F:RNA-DNA hybrid ribonuclease activity"/>
    <property type="evidence" value="ECO:0007669"/>
    <property type="project" value="InterPro"/>
</dbReference>
<dbReference type="AlphaFoldDB" id="A0A7K7GA76"/>
<dbReference type="Pfam" id="PF00075">
    <property type="entry name" value="RNase_H"/>
    <property type="match status" value="1"/>
</dbReference>
<evidence type="ECO:0000256" key="8">
    <source>
        <dbReference type="PROSITE-ProRule" id="PRU00450"/>
    </source>
</evidence>
<evidence type="ECO:0000259" key="9">
    <source>
        <dbReference type="PROSITE" id="PS50876"/>
    </source>
</evidence>
<feature type="non-terminal residue" evidence="11">
    <location>
        <position position="183"/>
    </location>
</feature>
<feature type="domain" description="Integrase-type" evidence="9">
    <location>
        <begin position="141"/>
        <end position="182"/>
    </location>
</feature>
<keyword evidence="7" id="KW-0695">RNA-directed DNA polymerase</keyword>
<organism evidence="11 12">
    <name type="scientific">Erithacus rubecula</name>
    <name type="common">European robin</name>
    <dbReference type="NCBI Taxonomy" id="37610"/>
    <lineage>
        <taxon>Eukaryota</taxon>
        <taxon>Metazoa</taxon>
        <taxon>Chordata</taxon>
        <taxon>Craniata</taxon>
        <taxon>Vertebrata</taxon>
        <taxon>Euteleostomi</taxon>
        <taxon>Archelosauria</taxon>
        <taxon>Archosauria</taxon>
        <taxon>Dinosauria</taxon>
        <taxon>Saurischia</taxon>
        <taxon>Theropoda</taxon>
        <taxon>Coelurosauria</taxon>
        <taxon>Aves</taxon>
        <taxon>Neognathae</taxon>
        <taxon>Neoaves</taxon>
        <taxon>Telluraves</taxon>
        <taxon>Australaves</taxon>
        <taxon>Passeriformes</taxon>
        <taxon>Turdidae</taxon>
        <taxon>Erithacus</taxon>
    </lineage>
</organism>
<keyword evidence="1" id="KW-0808">Transferase</keyword>
<dbReference type="InterPro" id="IPR003308">
    <property type="entry name" value="Integrase_Zn-bd_dom_N"/>
</dbReference>
<dbReference type="SUPFAM" id="SSF46919">
    <property type="entry name" value="N-terminal Zn binding domain of HIV integrase"/>
    <property type="match status" value="1"/>
</dbReference>
<dbReference type="Gene3D" id="3.30.420.10">
    <property type="entry name" value="Ribonuclease H-like superfamily/Ribonuclease H"/>
    <property type="match status" value="1"/>
</dbReference>
<dbReference type="InterPro" id="IPR012337">
    <property type="entry name" value="RNaseH-like_sf"/>
</dbReference>
<dbReference type="GO" id="GO:0035613">
    <property type="term" value="F:RNA stem-loop binding"/>
    <property type="evidence" value="ECO:0007669"/>
    <property type="project" value="TreeGrafter"/>
</dbReference>
<evidence type="ECO:0000256" key="1">
    <source>
        <dbReference type="ARBA" id="ARBA00022679"/>
    </source>
</evidence>
<feature type="non-terminal residue" evidence="11">
    <location>
        <position position="1"/>
    </location>
</feature>
<evidence type="ECO:0000256" key="7">
    <source>
        <dbReference type="ARBA" id="ARBA00022918"/>
    </source>
</evidence>
<evidence type="ECO:0000256" key="4">
    <source>
        <dbReference type="ARBA" id="ARBA00022723"/>
    </source>
</evidence>
<evidence type="ECO:0000259" key="10">
    <source>
        <dbReference type="PROSITE" id="PS50879"/>
    </source>
</evidence>
<dbReference type="Gene3D" id="1.10.10.200">
    <property type="match status" value="1"/>
</dbReference>
<dbReference type="PROSITE" id="PS50879">
    <property type="entry name" value="RNASE_H_1"/>
    <property type="match status" value="1"/>
</dbReference>
<dbReference type="GO" id="GO:0003964">
    <property type="term" value="F:RNA-directed DNA polymerase activity"/>
    <property type="evidence" value="ECO:0007669"/>
    <property type="project" value="UniProtKB-KW"/>
</dbReference>
<sequence>IDLPPKVLDRPLPSPTVFTNASSTTSTAAVVWQEQGQWQCVKMKDPSLSVQLLEASAIVLACNLFPTSHLNIVTDSMFTAKLCQAMSHPGVSISPAALTTEEALHSRQGTVTVIHINSHSPIKGYFQLGNDKADAAAKNVWTLQSTRQLHESLHIGAKVLAKRCDIPMADAKHIVATCPYCQK</sequence>